<evidence type="ECO:0000313" key="2">
    <source>
        <dbReference type="EnsemblPlants" id="AET2Gv21068500.15"/>
    </source>
</evidence>
<reference evidence="2" key="4">
    <citation type="submission" date="2019-03" db="UniProtKB">
        <authorList>
            <consortium name="EnsemblPlants"/>
        </authorList>
    </citation>
    <scope>IDENTIFICATION</scope>
</reference>
<name>A0A453D2X8_AEGTS</name>
<dbReference type="EnsemblPlants" id="AET2Gv21068500.15">
    <property type="protein sequence ID" value="AET2Gv21068500.15"/>
    <property type="gene ID" value="AET2Gv21068500"/>
</dbReference>
<sequence>EWEQGSGSSTVAEWGLVCGERYKVGLVQALFFAGCMIGEYVTALLCSHRSSFERFRRLDGSSCYLAVLMAIRDDSLAAYVHHKRCTPLVVVDLLAMHL</sequence>
<organism evidence="2 3">
    <name type="scientific">Aegilops tauschii subsp. strangulata</name>
    <name type="common">Goatgrass</name>
    <dbReference type="NCBI Taxonomy" id="200361"/>
    <lineage>
        <taxon>Eukaryota</taxon>
        <taxon>Viridiplantae</taxon>
        <taxon>Streptophyta</taxon>
        <taxon>Embryophyta</taxon>
        <taxon>Tracheophyta</taxon>
        <taxon>Spermatophyta</taxon>
        <taxon>Magnoliopsida</taxon>
        <taxon>Liliopsida</taxon>
        <taxon>Poales</taxon>
        <taxon>Poaceae</taxon>
        <taxon>BOP clade</taxon>
        <taxon>Pooideae</taxon>
        <taxon>Triticodae</taxon>
        <taxon>Triticeae</taxon>
        <taxon>Triticinae</taxon>
        <taxon>Aegilops</taxon>
    </lineage>
</organism>
<keyword evidence="1" id="KW-0812">Transmembrane</keyword>
<feature type="transmembrane region" description="Helical" evidence="1">
    <location>
        <begin position="26"/>
        <end position="47"/>
    </location>
</feature>
<accession>A0A453D2X8</accession>
<keyword evidence="1" id="KW-1133">Transmembrane helix</keyword>
<reference evidence="2" key="5">
    <citation type="journal article" date="2021" name="G3 (Bethesda)">
        <title>Aegilops tauschii genome assembly Aet v5.0 features greater sequence contiguity and improved annotation.</title>
        <authorList>
            <person name="Wang L."/>
            <person name="Zhu T."/>
            <person name="Rodriguez J.C."/>
            <person name="Deal K.R."/>
            <person name="Dubcovsky J."/>
            <person name="McGuire P.E."/>
            <person name="Lux T."/>
            <person name="Spannagl M."/>
            <person name="Mayer K.F.X."/>
            <person name="Baldrich P."/>
            <person name="Meyers B.C."/>
            <person name="Huo N."/>
            <person name="Gu Y.Q."/>
            <person name="Zhou H."/>
            <person name="Devos K.M."/>
            <person name="Bennetzen J.L."/>
            <person name="Unver T."/>
            <person name="Budak H."/>
            <person name="Gulick P.J."/>
            <person name="Galiba G."/>
            <person name="Kalapos B."/>
            <person name="Nelson D.R."/>
            <person name="Li P."/>
            <person name="You F.M."/>
            <person name="Luo M.C."/>
            <person name="Dvorak J."/>
        </authorList>
    </citation>
    <scope>NUCLEOTIDE SEQUENCE [LARGE SCALE GENOMIC DNA]</scope>
    <source>
        <strain evidence="2">cv. AL8/78</strain>
    </source>
</reference>
<protein>
    <submittedName>
        <fullName evidence="2">Uncharacterized protein</fullName>
    </submittedName>
</protein>
<evidence type="ECO:0000313" key="3">
    <source>
        <dbReference type="Proteomes" id="UP000015105"/>
    </source>
</evidence>
<keyword evidence="1" id="KW-0472">Membrane</keyword>
<reference evidence="2" key="3">
    <citation type="journal article" date="2017" name="Nature">
        <title>Genome sequence of the progenitor of the wheat D genome Aegilops tauschii.</title>
        <authorList>
            <person name="Luo M.C."/>
            <person name="Gu Y.Q."/>
            <person name="Puiu D."/>
            <person name="Wang H."/>
            <person name="Twardziok S.O."/>
            <person name="Deal K.R."/>
            <person name="Huo N."/>
            <person name="Zhu T."/>
            <person name="Wang L."/>
            <person name="Wang Y."/>
            <person name="McGuire P.E."/>
            <person name="Liu S."/>
            <person name="Long H."/>
            <person name="Ramasamy R.K."/>
            <person name="Rodriguez J.C."/>
            <person name="Van S.L."/>
            <person name="Yuan L."/>
            <person name="Wang Z."/>
            <person name="Xia Z."/>
            <person name="Xiao L."/>
            <person name="Anderson O.D."/>
            <person name="Ouyang S."/>
            <person name="Liang Y."/>
            <person name="Zimin A.V."/>
            <person name="Pertea G."/>
            <person name="Qi P."/>
            <person name="Bennetzen J.L."/>
            <person name="Dai X."/>
            <person name="Dawson M.W."/>
            <person name="Muller H.G."/>
            <person name="Kugler K."/>
            <person name="Rivarola-Duarte L."/>
            <person name="Spannagl M."/>
            <person name="Mayer K.F.X."/>
            <person name="Lu F.H."/>
            <person name="Bevan M.W."/>
            <person name="Leroy P."/>
            <person name="Li P."/>
            <person name="You F.M."/>
            <person name="Sun Q."/>
            <person name="Liu Z."/>
            <person name="Lyons E."/>
            <person name="Wicker T."/>
            <person name="Salzberg S.L."/>
            <person name="Devos K.M."/>
            <person name="Dvorak J."/>
        </authorList>
    </citation>
    <scope>NUCLEOTIDE SEQUENCE [LARGE SCALE GENOMIC DNA]</scope>
    <source>
        <strain evidence="2">cv. AL8/78</strain>
    </source>
</reference>
<reference evidence="3" key="1">
    <citation type="journal article" date="2014" name="Science">
        <title>Ancient hybridizations among the ancestral genomes of bread wheat.</title>
        <authorList>
            <consortium name="International Wheat Genome Sequencing Consortium,"/>
            <person name="Marcussen T."/>
            <person name="Sandve S.R."/>
            <person name="Heier L."/>
            <person name="Spannagl M."/>
            <person name="Pfeifer M."/>
            <person name="Jakobsen K.S."/>
            <person name="Wulff B.B."/>
            <person name="Steuernagel B."/>
            <person name="Mayer K.F."/>
            <person name="Olsen O.A."/>
        </authorList>
    </citation>
    <scope>NUCLEOTIDE SEQUENCE [LARGE SCALE GENOMIC DNA]</scope>
    <source>
        <strain evidence="3">cv. AL8/78</strain>
    </source>
</reference>
<proteinExistence type="predicted"/>
<evidence type="ECO:0000256" key="1">
    <source>
        <dbReference type="SAM" id="Phobius"/>
    </source>
</evidence>
<keyword evidence="3" id="KW-1185">Reference proteome</keyword>
<dbReference type="Proteomes" id="UP000015105">
    <property type="component" value="Chromosome 2D"/>
</dbReference>
<dbReference type="AlphaFoldDB" id="A0A453D2X8"/>
<dbReference type="Gramene" id="AET2Gv21068500.15">
    <property type="protein sequence ID" value="AET2Gv21068500.15"/>
    <property type="gene ID" value="AET2Gv21068500"/>
</dbReference>
<reference evidence="3" key="2">
    <citation type="journal article" date="2017" name="Nat. Plants">
        <title>The Aegilops tauschii genome reveals multiple impacts of transposons.</title>
        <authorList>
            <person name="Zhao G."/>
            <person name="Zou C."/>
            <person name="Li K."/>
            <person name="Wang K."/>
            <person name="Li T."/>
            <person name="Gao L."/>
            <person name="Zhang X."/>
            <person name="Wang H."/>
            <person name="Yang Z."/>
            <person name="Liu X."/>
            <person name="Jiang W."/>
            <person name="Mao L."/>
            <person name="Kong X."/>
            <person name="Jiao Y."/>
            <person name="Jia J."/>
        </authorList>
    </citation>
    <scope>NUCLEOTIDE SEQUENCE [LARGE SCALE GENOMIC DNA]</scope>
    <source>
        <strain evidence="3">cv. AL8/78</strain>
    </source>
</reference>